<accession>A0A6I4UZU0</accession>
<feature type="signal peptide" evidence="1">
    <location>
        <begin position="1"/>
        <end position="22"/>
    </location>
</feature>
<protein>
    <submittedName>
        <fullName evidence="2">Uncharacterized protein</fullName>
    </submittedName>
</protein>
<reference evidence="2 3" key="1">
    <citation type="submission" date="2019-12" db="EMBL/GenBank/DDBJ databases">
        <title>Genomic-based taxomic classification of the family Erythrobacteraceae.</title>
        <authorList>
            <person name="Xu L."/>
        </authorList>
    </citation>
    <scope>NUCLEOTIDE SEQUENCE [LARGE SCALE GENOMIC DNA]</scope>
    <source>
        <strain evidence="2 3">SW-109</strain>
    </source>
</reference>
<dbReference type="OrthoDB" id="7433318at2"/>
<organism evidence="2 3">
    <name type="scientific">Pontixanthobacter luteolus</name>
    <dbReference type="NCBI Taxonomy" id="295089"/>
    <lineage>
        <taxon>Bacteria</taxon>
        <taxon>Pseudomonadati</taxon>
        <taxon>Pseudomonadota</taxon>
        <taxon>Alphaproteobacteria</taxon>
        <taxon>Sphingomonadales</taxon>
        <taxon>Erythrobacteraceae</taxon>
        <taxon>Pontixanthobacter</taxon>
    </lineage>
</organism>
<dbReference type="AlphaFoldDB" id="A0A6I4UZU0"/>
<name>A0A6I4UZU0_9SPHN</name>
<dbReference type="EMBL" id="WTYP01000001">
    <property type="protein sequence ID" value="MXP46306.1"/>
    <property type="molecule type" value="Genomic_DNA"/>
</dbReference>
<keyword evidence="1" id="KW-0732">Signal</keyword>
<feature type="chain" id="PRO_5026241474" evidence="1">
    <location>
        <begin position="23"/>
        <end position="121"/>
    </location>
</feature>
<evidence type="ECO:0000256" key="1">
    <source>
        <dbReference type="SAM" id="SignalP"/>
    </source>
</evidence>
<dbReference type="Proteomes" id="UP000471435">
    <property type="component" value="Unassembled WGS sequence"/>
</dbReference>
<proteinExistence type="predicted"/>
<comment type="caution">
    <text evidence="2">The sequence shown here is derived from an EMBL/GenBank/DDBJ whole genome shotgun (WGS) entry which is preliminary data.</text>
</comment>
<evidence type="ECO:0000313" key="3">
    <source>
        <dbReference type="Proteomes" id="UP000471435"/>
    </source>
</evidence>
<gene>
    <name evidence="2" type="ORF">GRI43_02715</name>
</gene>
<evidence type="ECO:0000313" key="2">
    <source>
        <dbReference type="EMBL" id="MXP46306.1"/>
    </source>
</evidence>
<dbReference type="RefSeq" id="WP_160729555.1">
    <property type="nucleotide sequence ID" value="NZ_WTYP01000001.1"/>
</dbReference>
<keyword evidence="3" id="KW-1185">Reference proteome</keyword>
<sequence>MKKTILAAFAVSMTAAIGTAPAAAKSDNAALVINQSSCGGIVEIDGQPVVIQTDDGATRVITSSGNAMLVCNMDVVDGPELTKAVKLEGFGCNFEGGFTRDTRMVITPSGKATAVCRVRPE</sequence>